<dbReference type="EMBL" id="JBGMDY010000005">
    <property type="protein sequence ID" value="KAL2333320.1"/>
    <property type="molecule type" value="Genomic_DNA"/>
</dbReference>
<evidence type="ECO:0000256" key="1">
    <source>
        <dbReference type="RuleBase" id="RU364054"/>
    </source>
</evidence>
<dbReference type="Proteomes" id="UP001603857">
    <property type="component" value="Unassembled WGS sequence"/>
</dbReference>
<keyword evidence="4" id="KW-1185">Reference proteome</keyword>
<feature type="region of interest" description="Disordered" evidence="2">
    <location>
        <begin position="1"/>
        <end position="87"/>
    </location>
</feature>
<keyword evidence="1" id="KW-0642">Proline metabolism</keyword>
<dbReference type="AlphaFoldDB" id="A0ABD1ME00"/>
<dbReference type="PANTHER" id="PTHR13914:SF33">
    <property type="entry name" value="PROLINE DEHYDROGENASE"/>
    <property type="match status" value="1"/>
</dbReference>
<dbReference type="EC" id="1.5.5.2" evidence="1"/>
<keyword evidence="1" id="KW-0560">Oxidoreductase</keyword>
<proteinExistence type="inferred from homology"/>
<protein>
    <recommendedName>
        <fullName evidence="1">Proline dehydrogenase</fullName>
        <ecNumber evidence="1">1.5.5.2</ecNumber>
    </recommendedName>
</protein>
<gene>
    <name evidence="3" type="ORF">Fmac_014533</name>
</gene>
<feature type="compositionally biased region" description="Basic and acidic residues" evidence="2">
    <location>
        <begin position="50"/>
        <end position="75"/>
    </location>
</feature>
<dbReference type="GO" id="GO:0004657">
    <property type="term" value="F:proline dehydrogenase activity"/>
    <property type="evidence" value="ECO:0007669"/>
    <property type="project" value="UniProtKB-EC"/>
</dbReference>
<comment type="cofactor">
    <cofactor evidence="1">
        <name>FAD</name>
        <dbReference type="ChEBI" id="CHEBI:57692"/>
    </cofactor>
</comment>
<reference evidence="3 4" key="1">
    <citation type="submission" date="2024-08" db="EMBL/GenBank/DDBJ databases">
        <title>Insights into the chromosomal genome structure of Flemingia macrophylla.</title>
        <authorList>
            <person name="Ding Y."/>
            <person name="Zhao Y."/>
            <person name="Bi W."/>
            <person name="Wu M."/>
            <person name="Zhao G."/>
            <person name="Gong Y."/>
            <person name="Li W."/>
            <person name="Zhang P."/>
        </authorList>
    </citation>
    <scope>NUCLEOTIDE SEQUENCE [LARGE SCALE GENOMIC DNA]</scope>
    <source>
        <strain evidence="3">DYQJB</strain>
        <tissue evidence="3">Leaf</tissue>
    </source>
</reference>
<organism evidence="3 4">
    <name type="scientific">Flemingia macrophylla</name>
    <dbReference type="NCBI Taxonomy" id="520843"/>
    <lineage>
        <taxon>Eukaryota</taxon>
        <taxon>Viridiplantae</taxon>
        <taxon>Streptophyta</taxon>
        <taxon>Embryophyta</taxon>
        <taxon>Tracheophyta</taxon>
        <taxon>Spermatophyta</taxon>
        <taxon>Magnoliopsida</taxon>
        <taxon>eudicotyledons</taxon>
        <taxon>Gunneridae</taxon>
        <taxon>Pentapetalae</taxon>
        <taxon>rosids</taxon>
        <taxon>fabids</taxon>
        <taxon>Fabales</taxon>
        <taxon>Fabaceae</taxon>
        <taxon>Papilionoideae</taxon>
        <taxon>50 kb inversion clade</taxon>
        <taxon>NPAAA clade</taxon>
        <taxon>indigoferoid/millettioid clade</taxon>
        <taxon>Phaseoleae</taxon>
        <taxon>Flemingia</taxon>
    </lineage>
</organism>
<sequence length="286" mass="30810">MAEHARGGGGGRSEVEDARGGGGGRLKVEGARGGDGGRSEAEDAMGGGAHGRDSEGRQRRQRSRREAAKATRMVEGRTPSTRLPRCPQHAAVCAGDDSLSPSPSPFLPPPTSVLRSAATDDLNFNNHHKLFSHLPTSDLLRSAAVLHATAVDPLVDFGTWLLRSNLMNINGLREILLASVRHSFYNHFCIGEDAPAATKRIRALSCAGLRDMLVYSIEDALDNHAYDRNFHGFLRTVDTQLLETTVFFSYASTITEIASASPSLIPCTDSICLNSLETDYTPILLV</sequence>
<dbReference type="InterPro" id="IPR015659">
    <property type="entry name" value="Proline_oxidase"/>
</dbReference>
<comment type="function">
    <text evidence="1">Converts proline to delta-1-pyrroline-5-carboxylate.</text>
</comment>
<accession>A0ABD1ME00</accession>
<keyword evidence="1" id="KW-0285">Flavoprotein</keyword>
<comment type="caution">
    <text evidence="3">The sequence shown here is derived from an EMBL/GenBank/DDBJ whole genome shotgun (WGS) entry which is preliminary data.</text>
</comment>
<comment type="catalytic activity">
    <reaction evidence="1">
        <text>L-proline + a quinone = (S)-1-pyrroline-5-carboxylate + a quinol + H(+)</text>
        <dbReference type="Rhea" id="RHEA:23784"/>
        <dbReference type="ChEBI" id="CHEBI:15378"/>
        <dbReference type="ChEBI" id="CHEBI:17388"/>
        <dbReference type="ChEBI" id="CHEBI:24646"/>
        <dbReference type="ChEBI" id="CHEBI:60039"/>
        <dbReference type="ChEBI" id="CHEBI:132124"/>
        <dbReference type="EC" id="1.5.5.2"/>
    </reaction>
</comment>
<dbReference type="Gene3D" id="3.20.20.220">
    <property type="match status" value="1"/>
</dbReference>
<evidence type="ECO:0000313" key="4">
    <source>
        <dbReference type="Proteomes" id="UP001603857"/>
    </source>
</evidence>
<evidence type="ECO:0000256" key="2">
    <source>
        <dbReference type="SAM" id="MobiDB-lite"/>
    </source>
</evidence>
<keyword evidence="1" id="KW-0274">FAD</keyword>
<feature type="compositionally biased region" description="Basic and acidic residues" evidence="2">
    <location>
        <begin position="26"/>
        <end position="41"/>
    </location>
</feature>
<name>A0ABD1ME00_9FABA</name>
<dbReference type="PANTHER" id="PTHR13914">
    <property type="entry name" value="PROLINE OXIDASE"/>
    <property type="match status" value="1"/>
</dbReference>
<comment type="similarity">
    <text evidence="1">Belongs to the proline oxidase family.</text>
</comment>
<dbReference type="GO" id="GO:0006560">
    <property type="term" value="P:proline metabolic process"/>
    <property type="evidence" value="ECO:0007669"/>
    <property type="project" value="UniProtKB-KW"/>
</dbReference>
<evidence type="ECO:0000313" key="3">
    <source>
        <dbReference type="EMBL" id="KAL2333320.1"/>
    </source>
</evidence>